<evidence type="ECO:0000256" key="1">
    <source>
        <dbReference type="SAM" id="MobiDB-lite"/>
    </source>
</evidence>
<feature type="compositionally biased region" description="Low complexity" evidence="1">
    <location>
        <begin position="127"/>
        <end position="152"/>
    </location>
</feature>
<reference evidence="2 3" key="1">
    <citation type="submission" date="2019-04" db="EMBL/GenBank/DDBJ databases">
        <title>Fungal friends and foes A comparative genomics study of 23 Aspergillus species from section Flavi.</title>
        <authorList>
            <consortium name="DOE Joint Genome Institute"/>
            <person name="Kjaerbolling I."/>
            <person name="Vesth T.C."/>
            <person name="Frisvad J.C."/>
            <person name="Nybo J.L."/>
            <person name="Theobald S."/>
            <person name="Kildgaard S."/>
            <person name="Petersen T.I."/>
            <person name="Kuo A."/>
            <person name="Sato A."/>
            <person name="Lyhne E.K."/>
            <person name="Kogle M.E."/>
            <person name="Wiebenga A."/>
            <person name="Kun R.S."/>
            <person name="Lubbers R.J."/>
            <person name="Makela M.R."/>
            <person name="Barry K."/>
            <person name="Chovatia M."/>
            <person name="Clum A."/>
            <person name="Daum C."/>
            <person name="Haridas S."/>
            <person name="He G."/>
            <person name="LaButti K."/>
            <person name="Lipzen A."/>
            <person name="Mondo S."/>
            <person name="Pangilinan J."/>
            <person name="Riley R."/>
            <person name="Salamov A."/>
            <person name="Simmons B.A."/>
            <person name="Magnuson J.K."/>
            <person name="Henrissat B."/>
            <person name="Mortensen U.H."/>
            <person name="Larsen T.O."/>
            <person name="De vries R.P."/>
            <person name="Grigoriev I.V."/>
            <person name="Machida M."/>
            <person name="Baker S.E."/>
            <person name="Andersen M.R."/>
        </authorList>
    </citation>
    <scope>NUCLEOTIDE SEQUENCE [LARGE SCALE GENOMIC DNA]</scope>
    <source>
        <strain evidence="2 3">CBS 126849</strain>
    </source>
</reference>
<gene>
    <name evidence="2" type="ORF">BDV33DRAFT_206073</name>
</gene>
<feature type="region of interest" description="Disordered" evidence="1">
    <location>
        <begin position="1"/>
        <end position="101"/>
    </location>
</feature>
<sequence length="243" mass="27455">MNAEYYGTPSQNGYGYSEPPPSQGPPQGYQQSYPQQYPEPQNQYPQSQYSQSQYPQSYNEQQQQTAPGEAQGDERGFAGALAGGAIGGFAGHKANHGFLGTIGGAIAGSIAQDAYKKHQHQGQQNIPPQGGFYPQQFPQQPYPQAGPYQQYPPQGPYPPSQFYPLNQLHHNKKSVMKRQEEVEELQDKINRVAQHMQQGPSHHKMKDLRKDMEDLQKDLRKAQEDYQKELNKALDDDAKKRRH</sequence>
<evidence type="ECO:0008006" key="4">
    <source>
        <dbReference type="Google" id="ProtNLM"/>
    </source>
</evidence>
<keyword evidence="3" id="KW-1185">Reference proteome</keyword>
<dbReference type="AlphaFoldDB" id="A0A5N6ELR1"/>
<organism evidence="2 3">
    <name type="scientific">Aspergillus novoparasiticus</name>
    <dbReference type="NCBI Taxonomy" id="986946"/>
    <lineage>
        <taxon>Eukaryota</taxon>
        <taxon>Fungi</taxon>
        <taxon>Dikarya</taxon>
        <taxon>Ascomycota</taxon>
        <taxon>Pezizomycotina</taxon>
        <taxon>Eurotiomycetes</taxon>
        <taxon>Eurotiomycetidae</taxon>
        <taxon>Eurotiales</taxon>
        <taxon>Aspergillaceae</taxon>
        <taxon>Aspergillus</taxon>
        <taxon>Aspergillus subgen. Circumdati</taxon>
    </lineage>
</organism>
<feature type="region of interest" description="Disordered" evidence="1">
    <location>
        <begin position="222"/>
        <end position="243"/>
    </location>
</feature>
<evidence type="ECO:0000313" key="2">
    <source>
        <dbReference type="EMBL" id="KAB8217714.1"/>
    </source>
</evidence>
<feature type="region of interest" description="Disordered" evidence="1">
    <location>
        <begin position="113"/>
        <end position="162"/>
    </location>
</feature>
<dbReference type="PANTHER" id="PTHR37014:SF1">
    <property type="entry name" value="EXPRESSION LETHALITY PROTEIN HEL10, PUTATIVE (AFU_ORTHOLOGUE AFUA_1G06580)-RELATED"/>
    <property type="match status" value="1"/>
</dbReference>
<dbReference type="PANTHER" id="PTHR37014">
    <property type="entry name" value="EXPRESSION LETHALITY PROTEIN HEL10, PUTATIVE (AFU_ORTHOLOGUE AFUA_1G06580)-RELATED"/>
    <property type="match status" value="1"/>
</dbReference>
<feature type="compositionally biased region" description="Low complexity" evidence="1">
    <location>
        <begin position="25"/>
        <end position="64"/>
    </location>
</feature>
<name>A0A5N6ELR1_9EURO</name>
<protein>
    <recommendedName>
        <fullName evidence="4">Glycine zipper 2TM domain-containing protein</fullName>
    </recommendedName>
</protein>
<proteinExistence type="predicted"/>
<feature type="region of interest" description="Disordered" evidence="1">
    <location>
        <begin position="191"/>
        <end position="210"/>
    </location>
</feature>
<dbReference type="Proteomes" id="UP000326799">
    <property type="component" value="Unassembled WGS sequence"/>
</dbReference>
<accession>A0A5N6ELR1</accession>
<evidence type="ECO:0000313" key="3">
    <source>
        <dbReference type="Proteomes" id="UP000326799"/>
    </source>
</evidence>
<dbReference type="EMBL" id="ML733459">
    <property type="protein sequence ID" value="KAB8217714.1"/>
    <property type="molecule type" value="Genomic_DNA"/>
</dbReference>
<feature type="compositionally biased region" description="Gly residues" evidence="1">
    <location>
        <begin position="81"/>
        <end position="90"/>
    </location>
</feature>